<protein>
    <submittedName>
        <fullName evidence="2">Uncharacterized protein</fullName>
    </submittedName>
</protein>
<gene>
    <name evidence="2" type="ORF">DPMN_133774</name>
</gene>
<evidence type="ECO:0000256" key="1">
    <source>
        <dbReference type="SAM" id="MobiDB-lite"/>
    </source>
</evidence>
<proteinExistence type="predicted"/>
<dbReference type="AlphaFoldDB" id="A0A9D4FW65"/>
<reference evidence="2" key="1">
    <citation type="journal article" date="2019" name="bioRxiv">
        <title>The Genome of the Zebra Mussel, Dreissena polymorpha: A Resource for Invasive Species Research.</title>
        <authorList>
            <person name="McCartney M.A."/>
            <person name="Auch B."/>
            <person name="Kono T."/>
            <person name="Mallez S."/>
            <person name="Zhang Y."/>
            <person name="Obille A."/>
            <person name="Becker A."/>
            <person name="Abrahante J.E."/>
            <person name="Garbe J."/>
            <person name="Badalamenti J.P."/>
            <person name="Herman A."/>
            <person name="Mangelson H."/>
            <person name="Liachko I."/>
            <person name="Sullivan S."/>
            <person name="Sone E.D."/>
            <person name="Koren S."/>
            <person name="Silverstein K.A.T."/>
            <person name="Beckman K.B."/>
            <person name="Gohl D.M."/>
        </authorList>
    </citation>
    <scope>NUCLEOTIDE SEQUENCE</scope>
    <source>
        <strain evidence="2">Duluth1</strain>
        <tissue evidence="2">Whole animal</tissue>
    </source>
</reference>
<feature type="region of interest" description="Disordered" evidence="1">
    <location>
        <begin position="1"/>
        <end position="24"/>
    </location>
</feature>
<dbReference type="EMBL" id="JAIWYP010000006">
    <property type="protein sequence ID" value="KAH3805471.1"/>
    <property type="molecule type" value="Genomic_DNA"/>
</dbReference>
<accession>A0A9D4FW65</accession>
<comment type="caution">
    <text evidence="2">The sequence shown here is derived from an EMBL/GenBank/DDBJ whole genome shotgun (WGS) entry which is preliminary data.</text>
</comment>
<sequence>MHCITTTTTTTTTTNTTTTTTTTTTLCPPSKKRGYIALLMSVGLSVGLSVRPPGGCQMNAWA</sequence>
<keyword evidence="3" id="KW-1185">Reference proteome</keyword>
<reference evidence="2" key="2">
    <citation type="submission" date="2020-11" db="EMBL/GenBank/DDBJ databases">
        <authorList>
            <person name="McCartney M.A."/>
            <person name="Auch B."/>
            <person name="Kono T."/>
            <person name="Mallez S."/>
            <person name="Becker A."/>
            <person name="Gohl D.M."/>
            <person name="Silverstein K.A.T."/>
            <person name="Koren S."/>
            <person name="Bechman K.B."/>
            <person name="Herman A."/>
            <person name="Abrahante J.E."/>
            <person name="Garbe J."/>
        </authorList>
    </citation>
    <scope>NUCLEOTIDE SEQUENCE</scope>
    <source>
        <strain evidence="2">Duluth1</strain>
        <tissue evidence="2">Whole animal</tissue>
    </source>
</reference>
<name>A0A9D4FW65_DREPO</name>
<evidence type="ECO:0000313" key="2">
    <source>
        <dbReference type="EMBL" id="KAH3805471.1"/>
    </source>
</evidence>
<evidence type="ECO:0000313" key="3">
    <source>
        <dbReference type="Proteomes" id="UP000828390"/>
    </source>
</evidence>
<dbReference type="Proteomes" id="UP000828390">
    <property type="component" value="Unassembled WGS sequence"/>
</dbReference>
<organism evidence="2 3">
    <name type="scientific">Dreissena polymorpha</name>
    <name type="common">Zebra mussel</name>
    <name type="synonym">Mytilus polymorpha</name>
    <dbReference type="NCBI Taxonomy" id="45954"/>
    <lineage>
        <taxon>Eukaryota</taxon>
        <taxon>Metazoa</taxon>
        <taxon>Spiralia</taxon>
        <taxon>Lophotrochozoa</taxon>
        <taxon>Mollusca</taxon>
        <taxon>Bivalvia</taxon>
        <taxon>Autobranchia</taxon>
        <taxon>Heteroconchia</taxon>
        <taxon>Euheterodonta</taxon>
        <taxon>Imparidentia</taxon>
        <taxon>Neoheterodontei</taxon>
        <taxon>Myida</taxon>
        <taxon>Dreissenoidea</taxon>
        <taxon>Dreissenidae</taxon>
        <taxon>Dreissena</taxon>
    </lineage>
</organism>